<dbReference type="InterPro" id="IPR032675">
    <property type="entry name" value="LRR_dom_sf"/>
</dbReference>
<evidence type="ECO:0000259" key="1">
    <source>
        <dbReference type="PROSITE" id="PS50181"/>
    </source>
</evidence>
<protein>
    <recommendedName>
        <fullName evidence="1">F-box domain-containing protein</fullName>
    </recommendedName>
</protein>
<dbReference type="Gene3D" id="3.80.10.10">
    <property type="entry name" value="Ribonuclease Inhibitor"/>
    <property type="match status" value="1"/>
</dbReference>
<proteinExistence type="predicted"/>
<dbReference type="AlphaFoldDB" id="A0A409WMM4"/>
<dbReference type="Proteomes" id="UP000283269">
    <property type="component" value="Unassembled WGS sequence"/>
</dbReference>
<dbReference type="InterPro" id="IPR001810">
    <property type="entry name" value="F-box_dom"/>
</dbReference>
<dbReference type="STRING" id="93625.A0A409WMM4"/>
<dbReference type="Pfam" id="PF12937">
    <property type="entry name" value="F-box-like"/>
    <property type="match status" value="1"/>
</dbReference>
<comment type="caution">
    <text evidence="2">The sequence shown here is derived from an EMBL/GenBank/DDBJ whole genome shotgun (WGS) entry which is preliminary data.</text>
</comment>
<dbReference type="SUPFAM" id="SSF81383">
    <property type="entry name" value="F-box domain"/>
    <property type="match status" value="1"/>
</dbReference>
<sequence>MMGLPNETLAAIFDELPPSSLAVAACASIRFNAVAERILYSSIYIHDLLSEGSPLPLKTLRWCDAMRQRAHLFESAKKLHIRWQADSSAPPPSPQYLFTAGEQLADVLRFLTPLESLDLFLGPANLVPGLHPHYPTMQVQMHAVERVICGCQFAHLRSCTLGAESLKGVQPYTGVLVAFLASHPTLRHLRLSDLHPRLHTALEALPTTALPHLSSFRGSADAAAALLPGRPVQYLSLVGQDSDVNRENLPRMTCATVPLRYLDLSAMSVRPMLLRNVSTYLPTVESLRVKLALRHTLHYSFSGIRILAGLSSVLNAFSQLSLLDLSPTGIDGVGRADSLEELGLCMEWHRACPTLRRVIFPSQTEWVLDLSNNIWTHIQ</sequence>
<keyword evidence="3" id="KW-1185">Reference proteome</keyword>
<dbReference type="PROSITE" id="PS50181">
    <property type="entry name" value="FBOX"/>
    <property type="match status" value="1"/>
</dbReference>
<evidence type="ECO:0000313" key="2">
    <source>
        <dbReference type="EMBL" id="PPQ79660.1"/>
    </source>
</evidence>
<gene>
    <name evidence="2" type="ORF">CVT25_003234</name>
</gene>
<dbReference type="SUPFAM" id="SSF52047">
    <property type="entry name" value="RNI-like"/>
    <property type="match status" value="1"/>
</dbReference>
<accession>A0A409WMM4</accession>
<dbReference type="OrthoDB" id="3247499at2759"/>
<reference evidence="2 3" key="1">
    <citation type="journal article" date="2018" name="Evol. Lett.">
        <title>Horizontal gene cluster transfer increased hallucinogenic mushroom diversity.</title>
        <authorList>
            <person name="Reynolds H.T."/>
            <person name="Vijayakumar V."/>
            <person name="Gluck-Thaler E."/>
            <person name="Korotkin H.B."/>
            <person name="Matheny P.B."/>
            <person name="Slot J.C."/>
        </authorList>
    </citation>
    <scope>NUCLEOTIDE SEQUENCE [LARGE SCALE GENOMIC DNA]</scope>
    <source>
        <strain evidence="2 3">2631</strain>
    </source>
</reference>
<dbReference type="InterPro" id="IPR036047">
    <property type="entry name" value="F-box-like_dom_sf"/>
</dbReference>
<name>A0A409WMM4_PSICY</name>
<dbReference type="EMBL" id="NHYD01003368">
    <property type="protein sequence ID" value="PPQ79660.1"/>
    <property type="molecule type" value="Genomic_DNA"/>
</dbReference>
<feature type="domain" description="F-box" evidence="1">
    <location>
        <begin position="1"/>
        <end position="43"/>
    </location>
</feature>
<organism evidence="2 3">
    <name type="scientific">Psilocybe cyanescens</name>
    <dbReference type="NCBI Taxonomy" id="93625"/>
    <lineage>
        <taxon>Eukaryota</taxon>
        <taxon>Fungi</taxon>
        <taxon>Dikarya</taxon>
        <taxon>Basidiomycota</taxon>
        <taxon>Agaricomycotina</taxon>
        <taxon>Agaricomycetes</taxon>
        <taxon>Agaricomycetidae</taxon>
        <taxon>Agaricales</taxon>
        <taxon>Agaricineae</taxon>
        <taxon>Strophariaceae</taxon>
        <taxon>Psilocybe</taxon>
    </lineage>
</organism>
<dbReference type="InParanoid" id="A0A409WMM4"/>
<evidence type="ECO:0000313" key="3">
    <source>
        <dbReference type="Proteomes" id="UP000283269"/>
    </source>
</evidence>